<evidence type="ECO:0000256" key="4">
    <source>
        <dbReference type="ARBA" id="ARBA00005225"/>
    </source>
</evidence>
<feature type="binding site" evidence="16">
    <location>
        <position position="195"/>
    </location>
    <ligand>
        <name>substrate</name>
    </ligand>
</feature>
<dbReference type="InterPro" id="IPR043129">
    <property type="entry name" value="ATPase_NBD"/>
</dbReference>
<dbReference type="NCBIfam" id="TIGR00671">
    <property type="entry name" value="baf"/>
    <property type="match status" value="1"/>
</dbReference>
<evidence type="ECO:0000256" key="13">
    <source>
        <dbReference type="ARBA" id="ARBA00022993"/>
    </source>
</evidence>
<protein>
    <recommendedName>
        <fullName evidence="15 16">Type III pantothenate kinase</fullName>
        <ecNumber evidence="6 16">2.7.1.33</ecNumber>
    </recommendedName>
    <alternativeName>
        <fullName evidence="16">PanK-III</fullName>
    </alternativeName>
    <alternativeName>
        <fullName evidence="16">Pantothenic acid kinase</fullName>
    </alternativeName>
</protein>
<comment type="cofactor">
    <cofactor evidence="2">
        <name>K(+)</name>
        <dbReference type="ChEBI" id="CHEBI:29103"/>
    </cofactor>
</comment>
<evidence type="ECO:0000256" key="9">
    <source>
        <dbReference type="ARBA" id="ARBA00022741"/>
    </source>
</evidence>
<evidence type="ECO:0000256" key="16">
    <source>
        <dbReference type="HAMAP-Rule" id="MF_01274"/>
    </source>
</evidence>
<organism evidence="17 18">
    <name type="scientific">Novipirellula herctigrandis</name>
    <dbReference type="NCBI Taxonomy" id="2527986"/>
    <lineage>
        <taxon>Bacteria</taxon>
        <taxon>Pseudomonadati</taxon>
        <taxon>Planctomycetota</taxon>
        <taxon>Planctomycetia</taxon>
        <taxon>Pirellulales</taxon>
        <taxon>Pirellulaceae</taxon>
        <taxon>Novipirellula</taxon>
    </lineage>
</organism>
<dbReference type="UniPathway" id="UPA00241">
    <property type="reaction ID" value="UER00352"/>
</dbReference>
<evidence type="ECO:0000256" key="3">
    <source>
        <dbReference type="ARBA" id="ARBA00004496"/>
    </source>
</evidence>
<dbReference type="Gene3D" id="3.30.420.40">
    <property type="match status" value="2"/>
</dbReference>
<dbReference type="SUPFAM" id="SSF53067">
    <property type="entry name" value="Actin-like ATPase domain"/>
    <property type="match status" value="2"/>
</dbReference>
<accession>A0A5C5YZS3</accession>
<keyword evidence="11 16" id="KW-0067">ATP-binding</keyword>
<dbReference type="CDD" id="cd24015">
    <property type="entry name" value="ASKHA_NBD_PanK-III"/>
    <property type="match status" value="1"/>
</dbReference>
<keyword evidence="8 16" id="KW-0808">Transferase</keyword>
<reference evidence="17 18" key="1">
    <citation type="submission" date="2019-02" db="EMBL/GenBank/DDBJ databases">
        <title>Deep-cultivation of Planctomycetes and their phenomic and genomic characterization uncovers novel biology.</title>
        <authorList>
            <person name="Wiegand S."/>
            <person name="Jogler M."/>
            <person name="Boedeker C."/>
            <person name="Pinto D."/>
            <person name="Vollmers J."/>
            <person name="Rivas-Marin E."/>
            <person name="Kohn T."/>
            <person name="Peeters S.H."/>
            <person name="Heuer A."/>
            <person name="Rast P."/>
            <person name="Oberbeckmann S."/>
            <person name="Bunk B."/>
            <person name="Jeske O."/>
            <person name="Meyerdierks A."/>
            <person name="Storesund J.E."/>
            <person name="Kallscheuer N."/>
            <person name="Luecker S."/>
            <person name="Lage O.M."/>
            <person name="Pohl T."/>
            <person name="Merkel B.J."/>
            <person name="Hornburger P."/>
            <person name="Mueller R.-W."/>
            <person name="Bruemmer F."/>
            <person name="Labrenz M."/>
            <person name="Spormann A.M."/>
            <person name="Op Den Camp H."/>
            <person name="Overmann J."/>
            <person name="Amann R."/>
            <person name="Jetten M.S.M."/>
            <person name="Mascher T."/>
            <person name="Medema M.H."/>
            <person name="Devos D.P."/>
            <person name="Kaster A.-K."/>
            <person name="Ovreas L."/>
            <person name="Rohde M."/>
            <person name="Galperin M.Y."/>
            <person name="Jogler C."/>
        </authorList>
    </citation>
    <scope>NUCLEOTIDE SEQUENCE [LARGE SCALE GENOMIC DNA]</scope>
    <source>
        <strain evidence="17 18">CA13</strain>
    </source>
</reference>
<dbReference type="RefSeq" id="WP_146395164.1">
    <property type="nucleotide sequence ID" value="NZ_SJPJ01000001.1"/>
</dbReference>
<evidence type="ECO:0000256" key="11">
    <source>
        <dbReference type="ARBA" id="ARBA00022840"/>
    </source>
</evidence>
<dbReference type="GO" id="GO:0005737">
    <property type="term" value="C:cytoplasm"/>
    <property type="evidence" value="ECO:0007669"/>
    <property type="project" value="UniProtKB-SubCell"/>
</dbReference>
<dbReference type="HAMAP" id="MF_01274">
    <property type="entry name" value="Pantothen_kinase_3"/>
    <property type="match status" value="1"/>
</dbReference>
<keyword evidence="12 16" id="KW-0630">Potassium</keyword>
<dbReference type="Pfam" id="PF03309">
    <property type="entry name" value="Pan_kinase"/>
    <property type="match status" value="1"/>
</dbReference>
<name>A0A5C5YZS3_9BACT</name>
<comment type="cofactor">
    <cofactor evidence="16">
        <name>NH4(+)</name>
        <dbReference type="ChEBI" id="CHEBI:28938"/>
    </cofactor>
    <cofactor evidence="16">
        <name>K(+)</name>
        <dbReference type="ChEBI" id="CHEBI:29103"/>
    </cofactor>
    <text evidence="16">A monovalent cation. Ammonium or potassium.</text>
</comment>
<comment type="caution">
    <text evidence="17">The sequence shown here is derived from an EMBL/GenBank/DDBJ whole genome shotgun (WGS) entry which is preliminary data.</text>
</comment>
<comment type="catalytic activity">
    <reaction evidence="1 16">
        <text>(R)-pantothenate + ATP = (R)-4'-phosphopantothenate + ADP + H(+)</text>
        <dbReference type="Rhea" id="RHEA:16373"/>
        <dbReference type="ChEBI" id="CHEBI:10986"/>
        <dbReference type="ChEBI" id="CHEBI:15378"/>
        <dbReference type="ChEBI" id="CHEBI:29032"/>
        <dbReference type="ChEBI" id="CHEBI:30616"/>
        <dbReference type="ChEBI" id="CHEBI:456216"/>
        <dbReference type="EC" id="2.7.1.33"/>
    </reaction>
</comment>
<comment type="subunit">
    <text evidence="5 16">Homodimer.</text>
</comment>
<dbReference type="OrthoDB" id="9804707at2"/>
<dbReference type="GO" id="GO:0015937">
    <property type="term" value="P:coenzyme A biosynthetic process"/>
    <property type="evidence" value="ECO:0007669"/>
    <property type="project" value="UniProtKB-UniRule"/>
</dbReference>
<dbReference type="Proteomes" id="UP000315010">
    <property type="component" value="Unassembled WGS sequence"/>
</dbReference>
<evidence type="ECO:0000256" key="6">
    <source>
        <dbReference type="ARBA" id="ARBA00012102"/>
    </source>
</evidence>
<keyword evidence="18" id="KW-1185">Reference proteome</keyword>
<dbReference type="AlphaFoldDB" id="A0A5C5YZS3"/>
<keyword evidence="13 16" id="KW-0173">Coenzyme A biosynthesis</keyword>
<comment type="subcellular location">
    <subcellularLocation>
        <location evidence="3 16">Cytoplasm</location>
    </subcellularLocation>
</comment>
<feature type="binding site" evidence="16">
    <location>
        <position position="141"/>
    </location>
    <ligand>
        <name>ATP</name>
        <dbReference type="ChEBI" id="CHEBI:30616"/>
    </ligand>
</feature>
<comment type="pathway">
    <text evidence="4 16">Cofactor biosynthesis; coenzyme A biosynthesis; CoA from (R)-pantothenate: step 1/5.</text>
</comment>
<proteinExistence type="inferred from homology"/>
<keyword evidence="16" id="KW-0479">Metal-binding</keyword>
<evidence type="ECO:0000256" key="8">
    <source>
        <dbReference type="ARBA" id="ARBA00022679"/>
    </source>
</evidence>
<feature type="active site" description="Proton acceptor" evidence="16">
    <location>
        <position position="118"/>
    </location>
</feature>
<evidence type="ECO:0000256" key="15">
    <source>
        <dbReference type="ARBA" id="ARBA00040883"/>
    </source>
</evidence>
<dbReference type="GO" id="GO:0005524">
    <property type="term" value="F:ATP binding"/>
    <property type="evidence" value="ECO:0007669"/>
    <property type="project" value="UniProtKB-UniRule"/>
</dbReference>
<dbReference type="PANTHER" id="PTHR34265:SF1">
    <property type="entry name" value="TYPE III PANTOTHENATE KINASE"/>
    <property type="match status" value="1"/>
</dbReference>
<dbReference type="GO" id="GO:0046872">
    <property type="term" value="F:metal ion binding"/>
    <property type="evidence" value="ECO:0007669"/>
    <property type="project" value="UniProtKB-KW"/>
</dbReference>
<feature type="binding site" evidence="16">
    <location>
        <position position="138"/>
    </location>
    <ligand>
        <name>K(+)</name>
        <dbReference type="ChEBI" id="CHEBI:29103"/>
    </ligand>
</feature>
<comment type="caution">
    <text evidence="16">Lacks conserved residue(s) required for the propagation of feature annotation.</text>
</comment>
<evidence type="ECO:0000256" key="1">
    <source>
        <dbReference type="ARBA" id="ARBA00001206"/>
    </source>
</evidence>
<keyword evidence="9 16" id="KW-0547">Nucleotide-binding</keyword>
<evidence type="ECO:0000313" key="17">
    <source>
        <dbReference type="EMBL" id="TWT80071.1"/>
    </source>
</evidence>
<evidence type="ECO:0000313" key="18">
    <source>
        <dbReference type="Proteomes" id="UP000315010"/>
    </source>
</evidence>
<evidence type="ECO:0000256" key="7">
    <source>
        <dbReference type="ARBA" id="ARBA00022490"/>
    </source>
</evidence>
<evidence type="ECO:0000256" key="5">
    <source>
        <dbReference type="ARBA" id="ARBA00011738"/>
    </source>
</evidence>
<feature type="binding site" evidence="16">
    <location>
        <begin position="116"/>
        <end position="119"/>
    </location>
    <ligand>
        <name>substrate</name>
    </ligand>
</feature>
<keyword evidence="7 16" id="KW-0963">Cytoplasm</keyword>
<dbReference type="InterPro" id="IPR004619">
    <property type="entry name" value="Type_III_PanK"/>
</dbReference>
<comment type="function">
    <text evidence="16">Catalyzes the phosphorylation of pantothenate (Pan), the first step in CoA biosynthesis.</text>
</comment>
<dbReference type="EMBL" id="SJPJ01000001">
    <property type="protein sequence ID" value="TWT80071.1"/>
    <property type="molecule type" value="Genomic_DNA"/>
</dbReference>
<gene>
    <name evidence="16 17" type="primary">coaX</name>
    <name evidence="17" type="ORF">CA13_14840</name>
</gene>
<feature type="binding site" evidence="16">
    <location>
        <begin position="11"/>
        <end position="18"/>
    </location>
    <ligand>
        <name>ATP</name>
        <dbReference type="ChEBI" id="CHEBI:30616"/>
    </ligand>
</feature>
<evidence type="ECO:0000256" key="14">
    <source>
        <dbReference type="ARBA" id="ARBA00038036"/>
    </source>
</evidence>
<dbReference type="PANTHER" id="PTHR34265">
    <property type="entry name" value="TYPE III PANTOTHENATE KINASE"/>
    <property type="match status" value="1"/>
</dbReference>
<comment type="similarity">
    <text evidence="14 16">Belongs to the type III pantothenate kinase family.</text>
</comment>
<dbReference type="GO" id="GO:0004594">
    <property type="term" value="F:pantothenate kinase activity"/>
    <property type="evidence" value="ECO:0007669"/>
    <property type="project" value="UniProtKB-UniRule"/>
</dbReference>
<evidence type="ECO:0000256" key="2">
    <source>
        <dbReference type="ARBA" id="ARBA00001958"/>
    </source>
</evidence>
<dbReference type="EC" id="2.7.1.33" evidence="6 16"/>
<evidence type="ECO:0000256" key="12">
    <source>
        <dbReference type="ARBA" id="ARBA00022958"/>
    </source>
</evidence>
<keyword evidence="10 16" id="KW-0418">Kinase</keyword>
<sequence length="267" mass="28392">MSGPVALVAVDVGNTAVKLSIEPLAPSEGASFKLVHAFKLDRANWPAAIVQWAQSTAAASKLSLEQSHWLISSVQRRAAEKLRKQIAQSIPSTTLQQITHHDVPMKMRIDAPGSLGIDRLLSAFAAQNRFKTPLVIVDAGSAVTVDYVNASDEFCGGAILPGLNLQTNALATGTDALPPIDWTDTPSLRIPGKNTSEAIQLGVLTSVTAAIDRLVQAYENETQQGDEVTVVLCGGDAPVISGWVQHTHTVQPELVLEGLCDLVRPPK</sequence>
<evidence type="ECO:0000256" key="10">
    <source>
        <dbReference type="ARBA" id="ARBA00022777"/>
    </source>
</evidence>